<dbReference type="AlphaFoldDB" id="A0A917NTG2"/>
<name>A0A917NTG2_9ACTN</name>
<feature type="compositionally biased region" description="Low complexity" evidence="1">
    <location>
        <begin position="343"/>
        <end position="364"/>
    </location>
</feature>
<dbReference type="EMBL" id="BMQA01000012">
    <property type="protein sequence ID" value="GGJ26265.1"/>
    <property type="molecule type" value="Genomic_DNA"/>
</dbReference>
<evidence type="ECO:0000313" key="3">
    <source>
        <dbReference type="Proteomes" id="UP000657574"/>
    </source>
</evidence>
<feature type="compositionally biased region" description="Basic residues" evidence="1">
    <location>
        <begin position="1"/>
        <end position="14"/>
    </location>
</feature>
<feature type="compositionally biased region" description="Basic and acidic residues" evidence="1">
    <location>
        <begin position="64"/>
        <end position="75"/>
    </location>
</feature>
<reference evidence="2" key="1">
    <citation type="journal article" date="2014" name="Int. J. Syst. Evol. Microbiol.">
        <title>Complete genome sequence of Corynebacterium casei LMG S-19264T (=DSM 44701T), isolated from a smear-ripened cheese.</title>
        <authorList>
            <consortium name="US DOE Joint Genome Institute (JGI-PGF)"/>
            <person name="Walter F."/>
            <person name="Albersmeier A."/>
            <person name="Kalinowski J."/>
            <person name="Ruckert C."/>
        </authorList>
    </citation>
    <scope>NUCLEOTIDE SEQUENCE</scope>
    <source>
        <strain evidence="2">JCM 3086</strain>
    </source>
</reference>
<feature type="compositionally biased region" description="Basic and acidic residues" evidence="1">
    <location>
        <begin position="227"/>
        <end position="244"/>
    </location>
</feature>
<accession>A0A917NTG2</accession>
<feature type="region of interest" description="Disordered" evidence="1">
    <location>
        <begin position="277"/>
        <end position="373"/>
    </location>
</feature>
<gene>
    <name evidence="2" type="ORF">GCM10010121_041780</name>
</gene>
<organism evidence="2 3">
    <name type="scientific">Streptomyces brasiliensis</name>
    <dbReference type="NCBI Taxonomy" id="1954"/>
    <lineage>
        <taxon>Bacteria</taxon>
        <taxon>Bacillati</taxon>
        <taxon>Actinomycetota</taxon>
        <taxon>Actinomycetes</taxon>
        <taxon>Kitasatosporales</taxon>
        <taxon>Streptomycetaceae</taxon>
        <taxon>Streptomyces</taxon>
    </lineage>
</organism>
<reference evidence="2" key="2">
    <citation type="submission" date="2020-09" db="EMBL/GenBank/DDBJ databases">
        <authorList>
            <person name="Sun Q."/>
            <person name="Ohkuma M."/>
        </authorList>
    </citation>
    <scope>NUCLEOTIDE SEQUENCE</scope>
    <source>
        <strain evidence="2">JCM 3086</strain>
    </source>
</reference>
<feature type="region of interest" description="Disordered" evidence="1">
    <location>
        <begin position="227"/>
        <end position="253"/>
    </location>
</feature>
<dbReference type="Proteomes" id="UP000657574">
    <property type="component" value="Unassembled WGS sequence"/>
</dbReference>
<feature type="region of interest" description="Disordered" evidence="1">
    <location>
        <begin position="193"/>
        <end position="214"/>
    </location>
</feature>
<protein>
    <submittedName>
        <fullName evidence="2">Uncharacterized protein</fullName>
    </submittedName>
</protein>
<comment type="caution">
    <text evidence="2">The sequence shown here is derived from an EMBL/GenBank/DDBJ whole genome shotgun (WGS) entry which is preliminary data.</text>
</comment>
<proteinExistence type="predicted"/>
<evidence type="ECO:0000313" key="2">
    <source>
        <dbReference type="EMBL" id="GGJ26265.1"/>
    </source>
</evidence>
<evidence type="ECO:0000256" key="1">
    <source>
        <dbReference type="SAM" id="MobiDB-lite"/>
    </source>
</evidence>
<feature type="region of interest" description="Disordered" evidence="1">
    <location>
        <begin position="1"/>
        <end position="105"/>
    </location>
</feature>
<keyword evidence="3" id="KW-1185">Reference proteome</keyword>
<sequence length="373" mass="40449">MRRGAGRGPHRRGRETHVPETGRAAPETERARLQPHPVGGLPPHQLHREGTGPAALRRRGRGIGADEQRGEERAGEGVTGARGVPGPRRRGGHSGEHGAGPRHQRAVPAQLGHHQRDMAAQLGRRVRGIGQPRQQARLVPTGQQDIQPLRELQEAVHPQAPEKAGRRRIQTDRDTTRACGVQRNCRECPARRGEQQIAGQMQPGDPVERRVGPVGRFEPERGTAVREEGALGRGPRIDQADHRPGRGGVVQHEPWAHPGRQQLTLVPRRRVRAHPPEQPYVRTARVSRPAGHVGAGAAGQRPDRGGRVGTGGERAPVPGDDIGDDVAHDQQRPGPARRHLRAHAAATRAASRTLPRTAARLALSDAPSVCRTR</sequence>
<feature type="compositionally biased region" description="Basic and acidic residues" evidence="1">
    <location>
        <begin position="15"/>
        <end position="32"/>
    </location>
</feature>